<evidence type="ECO:0000256" key="3">
    <source>
        <dbReference type="ARBA" id="ARBA00048132"/>
    </source>
</evidence>
<feature type="domain" description="FAD/NAD(P)-binding" evidence="4">
    <location>
        <begin position="3"/>
        <end position="283"/>
    </location>
</feature>
<organism evidence="5 6">
    <name type="scientific">Actinoplanes digitatis</name>
    <dbReference type="NCBI Taxonomy" id="1868"/>
    <lineage>
        <taxon>Bacteria</taxon>
        <taxon>Bacillati</taxon>
        <taxon>Actinomycetota</taxon>
        <taxon>Actinomycetes</taxon>
        <taxon>Micromonosporales</taxon>
        <taxon>Micromonosporaceae</taxon>
        <taxon>Actinoplanes</taxon>
    </lineage>
</organism>
<dbReference type="InterPro" id="IPR036188">
    <property type="entry name" value="FAD/NAD-bd_sf"/>
</dbReference>
<name>A0A7W7MTK5_9ACTN</name>
<evidence type="ECO:0000256" key="1">
    <source>
        <dbReference type="ARBA" id="ARBA00022630"/>
    </source>
</evidence>
<dbReference type="InterPro" id="IPR023753">
    <property type="entry name" value="FAD/NAD-binding_dom"/>
</dbReference>
<evidence type="ECO:0000313" key="6">
    <source>
        <dbReference type="Proteomes" id="UP000578112"/>
    </source>
</evidence>
<proteinExistence type="predicted"/>
<dbReference type="Pfam" id="PF07992">
    <property type="entry name" value="Pyr_redox_2"/>
    <property type="match status" value="1"/>
</dbReference>
<dbReference type="InterPro" id="IPR050097">
    <property type="entry name" value="Ferredoxin-NADP_redctase_2"/>
</dbReference>
<evidence type="ECO:0000313" key="5">
    <source>
        <dbReference type="EMBL" id="MBB4765664.1"/>
    </source>
</evidence>
<dbReference type="Proteomes" id="UP000578112">
    <property type="component" value="Unassembled WGS sequence"/>
</dbReference>
<comment type="catalytic activity">
    <reaction evidence="3">
        <text>[thioredoxin]-dithiol + NADP(+) = [thioredoxin]-disulfide + NADPH + H(+)</text>
        <dbReference type="Rhea" id="RHEA:20345"/>
        <dbReference type="Rhea" id="RHEA-COMP:10698"/>
        <dbReference type="Rhea" id="RHEA-COMP:10700"/>
        <dbReference type="ChEBI" id="CHEBI:15378"/>
        <dbReference type="ChEBI" id="CHEBI:29950"/>
        <dbReference type="ChEBI" id="CHEBI:50058"/>
        <dbReference type="ChEBI" id="CHEBI:57783"/>
        <dbReference type="ChEBI" id="CHEBI:58349"/>
        <dbReference type="EC" id="1.8.1.9"/>
    </reaction>
</comment>
<dbReference type="GO" id="GO:0004791">
    <property type="term" value="F:thioredoxin-disulfide reductase (NADPH) activity"/>
    <property type="evidence" value="ECO:0007669"/>
    <property type="project" value="UniProtKB-EC"/>
</dbReference>
<dbReference type="EMBL" id="JACHNH010000001">
    <property type="protein sequence ID" value="MBB4765664.1"/>
    <property type="molecule type" value="Genomic_DNA"/>
</dbReference>
<comment type="caution">
    <text evidence="5">The sequence shown here is derived from an EMBL/GenBank/DDBJ whole genome shotgun (WGS) entry which is preliminary data.</text>
</comment>
<dbReference type="Gene3D" id="3.50.50.60">
    <property type="entry name" value="FAD/NAD(P)-binding domain"/>
    <property type="match status" value="2"/>
</dbReference>
<reference evidence="5 6" key="1">
    <citation type="submission" date="2020-08" db="EMBL/GenBank/DDBJ databases">
        <title>Sequencing the genomes of 1000 actinobacteria strains.</title>
        <authorList>
            <person name="Klenk H.-P."/>
        </authorList>
    </citation>
    <scope>NUCLEOTIDE SEQUENCE [LARGE SCALE GENOMIC DNA]</scope>
    <source>
        <strain evidence="5 6">DSM 43149</strain>
    </source>
</reference>
<dbReference type="SUPFAM" id="SSF51905">
    <property type="entry name" value="FAD/NAD(P)-binding domain"/>
    <property type="match status" value="1"/>
</dbReference>
<evidence type="ECO:0000259" key="4">
    <source>
        <dbReference type="Pfam" id="PF07992"/>
    </source>
</evidence>
<evidence type="ECO:0000256" key="2">
    <source>
        <dbReference type="ARBA" id="ARBA00023002"/>
    </source>
</evidence>
<dbReference type="PANTHER" id="PTHR48105">
    <property type="entry name" value="THIOREDOXIN REDUCTASE 1-RELATED-RELATED"/>
    <property type="match status" value="1"/>
</dbReference>
<accession>A0A7W7MTK5</accession>
<keyword evidence="2" id="KW-0560">Oxidoreductase</keyword>
<dbReference type="RefSeq" id="WP_184996689.1">
    <property type="nucleotide sequence ID" value="NZ_JACHNH010000001.1"/>
</dbReference>
<dbReference type="AlphaFoldDB" id="A0A7W7MTK5"/>
<gene>
    <name evidence="5" type="ORF">BJ971_006220</name>
</gene>
<dbReference type="PRINTS" id="PR00469">
    <property type="entry name" value="PNDRDTASEII"/>
</dbReference>
<keyword evidence="1" id="KW-0285">Flavoprotein</keyword>
<sequence length="317" mass="33285">MTHDVIVIGGGPAGLSGAVALCRALRKVLVVDAGAPRNAPAEGIHNYLTRDGITPAEFRAAGRAEVERYGGELIEATVASAARDGEVLTVTLADGRTFSARRLLVTTGLTDELPELPGLRERWGREVLHCPYCHGHEVRGRAIGVLGSGPMSLHQALMWRQWSDDVTLFVHEAPEPDAEQGEQFAARGIAVLPGRVAEVVVEDDRLTGVRLGDGTVLAREVLVVAPRFTANAEPLASLGLTATENDFGSAVVAEPTGRTEVPGVWVAGNVTDQMAQVVSSAAAGLHVAAQLNMDLIMEDTARAVAGRTGQCPAASSR</sequence>
<keyword evidence="6" id="KW-1185">Reference proteome</keyword>
<dbReference type="PRINTS" id="PR00368">
    <property type="entry name" value="FADPNR"/>
</dbReference>
<protein>
    <submittedName>
        <fullName evidence="5">Thioredoxin reductase</fullName>
    </submittedName>
</protein>